<sequence length="142" mass="16100">MKFSDFDSGSWAVNGQFYDTCLIPFTGLTGRETPPHTVERLERLRDSIDIVERPFKGRIVVYPAVQYDVVGKSDIINEICHNIKSNNFRYAIVLDAIGLLTADNINESDLIIAVNDFFGDNSGKGIAFALQKIREMWHKEMN</sequence>
<organism evidence="1 2">
    <name type="scientific">Paenibacillus rhizophilus</name>
    <dbReference type="NCBI Taxonomy" id="1850366"/>
    <lineage>
        <taxon>Bacteria</taxon>
        <taxon>Bacillati</taxon>
        <taxon>Bacillota</taxon>
        <taxon>Bacilli</taxon>
        <taxon>Bacillales</taxon>
        <taxon>Paenibacillaceae</taxon>
        <taxon>Paenibacillus</taxon>
    </lineage>
</organism>
<dbReference type="RefSeq" id="WP_124693607.1">
    <property type="nucleotide sequence ID" value="NZ_JBHUFE010000016.1"/>
</dbReference>
<dbReference type="OrthoDB" id="2678750at2"/>
<dbReference type="EMBL" id="RQPI01000001">
    <property type="protein sequence ID" value="RQW12951.1"/>
    <property type="molecule type" value="Genomic_DNA"/>
</dbReference>
<comment type="caution">
    <text evidence="1">The sequence shown here is derived from an EMBL/GenBank/DDBJ whole genome shotgun (WGS) entry which is preliminary data.</text>
</comment>
<evidence type="ECO:0000313" key="1">
    <source>
        <dbReference type="EMBL" id="RQW12951.1"/>
    </source>
</evidence>
<reference evidence="1 2" key="1">
    <citation type="submission" date="2018-11" db="EMBL/GenBank/DDBJ databases">
        <title>Genome sequence of strain 7197.</title>
        <authorList>
            <person name="Gao J."/>
            <person name="Sun J."/>
        </authorList>
    </citation>
    <scope>NUCLEOTIDE SEQUENCE [LARGE SCALE GENOMIC DNA]</scope>
    <source>
        <strain evidence="1 2">7197</strain>
    </source>
</reference>
<name>A0A3N9P9R5_9BACL</name>
<dbReference type="AlphaFoldDB" id="A0A3N9P9R5"/>
<dbReference type="Proteomes" id="UP000282529">
    <property type="component" value="Unassembled WGS sequence"/>
</dbReference>
<proteinExistence type="predicted"/>
<accession>A0A3N9P9R5</accession>
<keyword evidence="2" id="KW-1185">Reference proteome</keyword>
<gene>
    <name evidence="1" type="ORF">EH198_00520</name>
</gene>
<evidence type="ECO:0000313" key="2">
    <source>
        <dbReference type="Proteomes" id="UP000282529"/>
    </source>
</evidence>
<protein>
    <submittedName>
        <fullName evidence="1">DUF2487 family protein</fullName>
    </submittedName>
</protein>